<dbReference type="EMBL" id="AYKW01000043">
    <property type="protein sequence ID" value="PIL26633.1"/>
    <property type="molecule type" value="Genomic_DNA"/>
</dbReference>
<gene>
    <name evidence="1" type="ORF">GSI_11299</name>
</gene>
<dbReference type="Proteomes" id="UP000230002">
    <property type="component" value="Unassembled WGS sequence"/>
</dbReference>
<sequence>MLVSRSLHGADSVIAHFASILKGRLPNLVFLDVWRIFEDDTWHPDVSRKPVAVNPQAKELPKPCPPLRPRFPDVLTAFGGRRITKLELVAQIMGSGLDKFAEVLAEAGASVERVF</sequence>
<dbReference type="OrthoDB" id="10623596at2759"/>
<protein>
    <submittedName>
        <fullName evidence="1">Uncharacterized protein</fullName>
    </submittedName>
</protein>
<keyword evidence="2" id="KW-1185">Reference proteome</keyword>
<reference evidence="1 2" key="1">
    <citation type="journal article" date="2015" name="Sci. Rep.">
        <title>Chromosome-level genome map provides insights into diverse defense mechanisms in the medicinal fungus Ganoderma sinense.</title>
        <authorList>
            <person name="Zhu Y."/>
            <person name="Xu J."/>
            <person name="Sun C."/>
            <person name="Zhou S."/>
            <person name="Xu H."/>
            <person name="Nelson D.R."/>
            <person name="Qian J."/>
            <person name="Song J."/>
            <person name="Luo H."/>
            <person name="Xiang L."/>
            <person name="Li Y."/>
            <person name="Xu Z."/>
            <person name="Ji A."/>
            <person name="Wang L."/>
            <person name="Lu S."/>
            <person name="Hayward A."/>
            <person name="Sun W."/>
            <person name="Li X."/>
            <person name="Schwartz D.C."/>
            <person name="Wang Y."/>
            <person name="Chen S."/>
        </authorList>
    </citation>
    <scope>NUCLEOTIDE SEQUENCE [LARGE SCALE GENOMIC DNA]</scope>
    <source>
        <strain evidence="1 2">ZZ0214-1</strain>
    </source>
</reference>
<name>A0A2G8RYN7_9APHY</name>
<evidence type="ECO:0000313" key="1">
    <source>
        <dbReference type="EMBL" id="PIL26633.1"/>
    </source>
</evidence>
<organism evidence="1 2">
    <name type="scientific">Ganoderma sinense ZZ0214-1</name>
    <dbReference type="NCBI Taxonomy" id="1077348"/>
    <lineage>
        <taxon>Eukaryota</taxon>
        <taxon>Fungi</taxon>
        <taxon>Dikarya</taxon>
        <taxon>Basidiomycota</taxon>
        <taxon>Agaricomycotina</taxon>
        <taxon>Agaricomycetes</taxon>
        <taxon>Polyporales</taxon>
        <taxon>Polyporaceae</taxon>
        <taxon>Ganoderma</taxon>
    </lineage>
</organism>
<accession>A0A2G8RYN7</accession>
<proteinExistence type="predicted"/>
<comment type="caution">
    <text evidence="1">The sequence shown here is derived from an EMBL/GenBank/DDBJ whole genome shotgun (WGS) entry which is preliminary data.</text>
</comment>
<evidence type="ECO:0000313" key="2">
    <source>
        <dbReference type="Proteomes" id="UP000230002"/>
    </source>
</evidence>
<dbReference type="AlphaFoldDB" id="A0A2G8RYN7"/>